<dbReference type="SUPFAM" id="SSF53300">
    <property type="entry name" value="vWA-like"/>
    <property type="match status" value="1"/>
</dbReference>
<evidence type="ECO:0000256" key="1">
    <source>
        <dbReference type="SAM" id="SignalP"/>
    </source>
</evidence>
<evidence type="ECO:0000313" key="3">
    <source>
        <dbReference type="Proteomes" id="UP001059380"/>
    </source>
</evidence>
<gene>
    <name evidence="2" type="ORF">MOP44_10525</name>
</gene>
<sequence length="318" mass="34338">MNLLRLRTRTAAVAGVAAAALLAVPVFAQGDNQTKGQAVITVLQDKDAPAANVSQQNLQVKVNGKDATITNWQPLRGESDRLEVVLMLDGGARTSLATQYGDVKNFINSLPPDAKATLGVMQYGTVKLASPLTTDRNAVLKGLRIPSGFPGQNASAYICLSDLAKHWPSQDRSARRIVVMITDGVDYYNPGFDLQDPYMEAAIKDSVRSGLVVYSIYWQNQGRYDRTRMANSIGQNLLLQVTKATGGESYWQGLGNPVSFQPYFKDIEHRLNNQYEVAFTAPVAKPGVGSMKVKVNGAKVAAPQQVYVGRGMTAGGAM</sequence>
<dbReference type="Gene3D" id="3.40.50.410">
    <property type="entry name" value="von Willebrand factor, type A domain"/>
    <property type="match status" value="1"/>
</dbReference>
<dbReference type="KEGG" id="orp:MOP44_10525"/>
<protein>
    <submittedName>
        <fullName evidence="2">VWA domain-containing protein</fullName>
    </submittedName>
</protein>
<dbReference type="Proteomes" id="UP001059380">
    <property type="component" value="Chromosome"/>
</dbReference>
<dbReference type="RefSeq" id="WP_260795995.1">
    <property type="nucleotide sequence ID" value="NZ_CP093313.1"/>
</dbReference>
<dbReference type="AlphaFoldDB" id="A0A9J7BTY3"/>
<reference evidence="2" key="1">
    <citation type="submission" date="2021-04" db="EMBL/GenBank/DDBJ databases">
        <title>Phylogenetic analysis of Acidobacteriaceae.</title>
        <authorList>
            <person name="Qiu L."/>
            <person name="Zhang Q."/>
        </authorList>
    </citation>
    <scope>NUCLEOTIDE SEQUENCE</scope>
    <source>
        <strain evidence="2">DSM 25168</strain>
    </source>
</reference>
<keyword evidence="1" id="KW-0732">Signal</keyword>
<keyword evidence="3" id="KW-1185">Reference proteome</keyword>
<name>A0A9J7BTY3_9BACT</name>
<dbReference type="EMBL" id="CP093313">
    <property type="protein sequence ID" value="UWZ86355.1"/>
    <property type="molecule type" value="Genomic_DNA"/>
</dbReference>
<proteinExistence type="predicted"/>
<organism evidence="2 3">
    <name type="scientific">Occallatibacter riparius</name>
    <dbReference type="NCBI Taxonomy" id="1002689"/>
    <lineage>
        <taxon>Bacteria</taxon>
        <taxon>Pseudomonadati</taxon>
        <taxon>Acidobacteriota</taxon>
        <taxon>Terriglobia</taxon>
        <taxon>Terriglobales</taxon>
        <taxon>Acidobacteriaceae</taxon>
        <taxon>Occallatibacter</taxon>
    </lineage>
</organism>
<accession>A0A9J7BTY3</accession>
<feature type="signal peptide" evidence="1">
    <location>
        <begin position="1"/>
        <end position="28"/>
    </location>
</feature>
<dbReference type="InterPro" id="IPR036465">
    <property type="entry name" value="vWFA_dom_sf"/>
</dbReference>
<feature type="chain" id="PRO_5039896412" evidence="1">
    <location>
        <begin position="29"/>
        <end position="318"/>
    </location>
</feature>
<evidence type="ECO:0000313" key="2">
    <source>
        <dbReference type="EMBL" id="UWZ86355.1"/>
    </source>
</evidence>